<evidence type="ECO:0000256" key="8">
    <source>
        <dbReference type="ARBA" id="ARBA00023180"/>
    </source>
</evidence>
<dbReference type="PRINTS" id="PR00724">
    <property type="entry name" value="CRBOXYPTASEC"/>
</dbReference>
<dbReference type="Gene3D" id="3.40.50.1820">
    <property type="entry name" value="alpha/beta hydrolase"/>
    <property type="match status" value="1"/>
</dbReference>
<dbReference type="PANTHER" id="PTHR11802:SF3">
    <property type="entry name" value="RETINOID-INDUCIBLE SERINE CARBOXYPEPTIDASE"/>
    <property type="match status" value="1"/>
</dbReference>
<evidence type="ECO:0000256" key="3">
    <source>
        <dbReference type="ARBA" id="ARBA00022525"/>
    </source>
</evidence>
<dbReference type="FunFam" id="3.40.50.1820:FF:000075">
    <property type="entry name" value="Carboxypeptidase"/>
    <property type="match status" value="1"/>
</dbReference>
<proteinExistence type="inferred from homology"/>
<keyword evidence="6 10" id="KW-0732">Signal</keyword>
<evidence type="ECO:0000256" key="5">
    <source>
        <dbReference type="ARBA" id="ARBA00022670"/>
    </source>
</evidence>
<comment type="subcellular location">
    <subcellularLocation>
        <location evidence="1">Secreted</location>
    </subcellularLocation>
</comment>
<evidence type="ECO:0000256" key="7">
    <source>
        <dbReference type="ARBA" id="ARBA00022801"/>
    </source>
</evidence>
<keyword evidence="4 10" id="KW-0121">Carboxypeptidase</keyword>
<reference evidence="11" key="1">
    <citation type="journal article" date="2017" name="Toxicon">
        <title>Venom-gland transcriptomics and venom proteomics of the Hentz striped scorpion (Centruroides hentzi; Buthidae) reveal high toxin diversity in a harmless member of a lethal family.</title>
        <authorList>
            <person name="Ward M.J."/>
            <person name="Ellsworth S.A."/>
            <person name="Rokyta D.R."/>
        </authorList>
    </citation>
    <scope>NUCLEOTIDE SEQUENCE</scope>
    <source>
        <tissue evidence="11">Venom gland</tissue>
    </source>
</reference>
<dbReference type="PROSITE" id="PS00131">
    <property type="entry name" value="CARBOXYPEPT_SER_SER"/>
    <property type="match status" value="1"/>
</dbReference>
<dbReference type="InterPro" id="IPR001563">
    <property type="entry name" value="Peptidase_S10"/>
</dbReference>
<keyword evidence="5 10" id="KW-0645">Protease</keyword>
<name>A0A2I9LNU5_9SCOR</name>
<dbReference type="AlphaFoldDB" id="A0A2I9LNU5"/>
<comment type="similarity">
    <text evidence="2 10">Belongs to the peptidase S10 family.</text>
</comment>
<evidence type="ECO:0000313" key="11">
    <source>
        <dbReference type="EMBL" id="MBW20058.1"/>
    </source>
</evidence>
<evidence type="ECO:0000256" key="4">
    <source>
        <dbReference type="ARBA" id="ARBA00022645"/>
    </source>
</evidence>
<dbReference type="GO" id="GO:0006508">
    <property type="term" value="P:proteolysis"/>
    <property type="evidence" value="ECO:0007669"/>
    <property type="project" value="UniProtKB-KW"/>
</dbReference>
<keyword evidence="3" id="KW-0964">Secreted</keyword>
<dbReference type="GO" id="GO:0005576">
    <property type="term" value="C:extracellular region"/>
    <property type="evidence" value="ECO:0007669"/>
    <property type="project" value="UniProtKB-SubCell"/>
</dbReference>
<dbReference type="GO" id="GO:0004185">
    <property type="term" value="F:serine-type carboxypeptidase activity"/>
    <property type="evidence" value="ECO:0007669"/>
    <property type="project" value="UniProtKB-UniRule"/>
</dbReference>
<dbReference type="SUPFAM" id="SSF53474">
    <property type="entry name" value="alpha/beta-Hydrolases"/>
    <property type="match status" value="1"/>
</dbReference>
<dbReference type="Pfam" id="PF00450">
    <property type="entry name" value="Peptidase_S10"/>
    <property type="match status" value="1"/>
</dbReference>
<dbReference type="EC" id="3.4.16.-" evidence="10"/>
<feature type="chain" id="PRO_5014207949" description="Carboxypeptidase" evidence="10">
    <location>
        <begin position="22"/>
        <end position="433"/>
    </location>
</feature>
<dbReference type="InterPro" id="IPR029058">
    <property type="entry name" value="AB_hydrolase_fold"/>
</dbReference>
<evidence type="ECO:0000256" key="2">
    <source>
        <dbReference type="ARBA" id="ARBA00009431"/>
    </source>
</evidence>
<evidence type="ECO:0000256" key="10">
    <source>
        <dbReference type="RuleBase" id="RU361156"/>
    </source>
</evidence>
<protein>
    <recommendedName>
        <fullName evidence="10">Carboxypeptidase</fullName>
        <ecNumber evidence="10">3.4.16.-</ecNumber>
    </recommendedName>
</protein>
<evidence type="ECO:0000256" key="9">
    <source>
        <dbReference type="ARBA" id="ARBA00055847"/>
    </source>
</evidence>
<dbReference type="InterPro" id="IPR018202">
    <property type="entry name" value="Ser_caboxypep_ser_AS"/>
</dbReference>
<dbReference type="EMBL" id="GFWZ01000068">
    <property type="protein sequence ID" value="MBW20058.1"/>
    <property type="molecule type" value="Transcribed_RNA"/>
</dbReference>
<dbReference type="PANTHER" id="PTHR11802">
    <property type="entry name" value="SERINE PROTEASE FAMILY S10 SERINE CARBOXYPEPTIDASE"/>
    <property type="match status" value="1"/>
</dbReference>
<sequence length="433" mass="48480">MILVCSFLVTVILSSTTNVHGKEAWSYVNVRPDAYMFWWLYYADLGEENYSKYPLIIWLQGGPGASSTGYGNFMEIGPLNLDLTPRNTTWTKKANLLFIDNPVGTGFSYVTNKSALCTNNTQIAQDLLMLMAAFFRKVPEFQNVPLYIFAESYGGKMAVSFGKALYKNIQSGKMKCKFKGVALGDSFISPLDTVATWGQYLYTTSLVDENGLKSISEAAKNVKAAIDNQSFSDATNLWADAQDLISSLTNSVNWYNILANEGPINSSAVSLPKNHSLYLMFQRHVGYFSDDALYKLMNGEIKKSLHIIPKNVTWGGQSADVFTALTGDFMRSVTEDVDYLLNRTDLSVNVYNAQLDLIVDTLGTLQWIYKLKWPGIPSFQQAARKPFVFPPNRTAGFVKSFKNFRLFWIMKSGHMVPQDAGLTALKMLDMILQ</sequence>
<evidence type="ECO:0000256" key="6">
    <source>
        <dbReference type="ARBA" id="ARBA00022729"/>
    </source>
</evidence>
<keyword evidence="7 10" id="KW-0378">Hydrolase</keyword>
<feature type="signal peptide" evidence="10">
    <location>
        <begin position="1"/>
        <end position="21"/>
    </location>
</feature>
<organism evidence="11">
    <name type="scientific">Centruroides hentzi</name>
    <dbReference type="NCBI Taxonomy" id="88313"/>
    <lineage>
        <taxon>Eukaryota</taxon>
        <taxon>Metazoa</taxon>
        <taxon>Ecdysozoa</taxon>
        <taxon>Arthropoda</taxon>
        <taxon>Chelicerata</taxon>
        <taxon>Arachnida</taxon>
        <taxon>Scorpiones</taxon>
        <taxon>Buthida</taxon>
        <taxon>Buthoidea</taxon>
        <taxon>Buthidae</taxon>
        <taxon>Centruroides</taxon>
    </lineage>
</organism>
<keyword evidence="8" id="KW-0325">Glycoprotein</keyword>
<accession>A0A2I9LNU5</accession>
<evidence type="ECO:0000256" key="1">
    <source>
        <dbReference type="ARBA" id="ARBA00004613"/>
    </source>
</evidence>
<comment type="function">
    <text evidence="9">May be involved in vascular wall and kidney homeostasis.</text>
</comment>